<sequence>MTLDEYNAAVKKIVTEQQAIAQSTAQLAMTGQANPTNPQFTEILTKQWTLMQTMAKLNTDLMMGIMSMKK</sequence>
<accession>A0A6N8IMN9</accession>
<keyword evidence="2" id="KW-1185">Reference proteome</keyword>
<name>A0A6N8IMN9_9BURK</name>
<reference evidence="1 2" key="1">
    <citation type="submission" date="2019-12" db="EMBL/GenBank/DDBJ databases">
        <authorList>
            <person name="Huq M.A."/>
        </authorList>
    </citation>
    <scope>NUCLEOTIDE SEQUENCE [LARGE SCALE GENOMIC DNA]</scope>
    <source>
        <strain evidence="1 2">MAH-25</strain>
    </source>
</reference>
<dbReference type="Proteomes" id="UP000469385">
    <property type="component" value="Unassembled WGS sequence"/>
</dbReference>
<proteinExistence type="predicted"/>
<gene>
    <name evidence="1" type="ORF">GON04_01350</name>
</gene>
<dbReference type="RefSeq" id="WP_157396222.1">
    <property type="nucleotide sequence ID" value="NZ_WSEL01000003.1"/>
</dbReference>
<dbReference type="AlphaFoldDB" id="A0A6N8IMN9"/>
<evidence type="ECO:0000313" key="2">
    <source>
        <dbReference type="Proteomes" id="UP000469385"/>
    </source>
</evidence>
<dbReference type="EMBL" id="WSEL01000003">
    <property type="protein sequence ID" value="MVQ28078.1"/>
    <property type="molecule type" value="Genomic_DNA"/>
</dbReference>
<protein>
    <submittedName>
        <fullName evidence="1">Uncharacterized protein</fullName>
    </submittedName>
</protein>
<organism evidence="1 2">
    <name type="scientific">Ramlibacter pinisoli</name>
    <dbReference type="NCBI Taxonomy" id="2682844"/>
    <lineage>
        <taxon>Bacteria</taxon>
        <taxon>Pseudomonadati</taxon>
        <taxon>Pseudomonadota</taxon>
        <taxon>Betaproteobacteria</taxon>
        <taxon>Burkholderiales</taxon>
        <taxon>Comamonadaceae</taxon>
        <taxon>Ramlibacter</taxon>
    </lineage>
</organism>
<comment type="caution">
    <text evidence="1">The sequence shown here is derived from an EMBL/GenBank/DDBJ whole genome shotgun (WGS) entry which is preliminary data.</text>
</comment>
<evidence type="ECO:0000313" key="1">
    <source>
        <dbReference type="EMBL" id="MVQ28078.1"/>
    </source>
</evidence>